<dbReference type="Proteomes" id="UP000004465">
    <property type="component" value="Unassembled WGS sequence"/>
</dbReference>
<dbReference type="Pfam" id="PF05598">
    <property type="entry name" value="DUF772"/>
    <property type="match status" value="1"/>
</dbReference>
<evidence type="ECO:0000313" key="4">
    <source>
        <dbReference type="EMBL" id="EKB56025.1"/>
    </source>
</evidence>
<feature type="domain" description="Transposase IS4-like" evidence="2">
    <location>
        <begin position="257"/>
        <end position="508"/>
    </location>
</feature>
<feature type="domain" description="Transposase InsH N-terminal" evidence="3">
    <location>
        <begin position="17"/>
        <end position="102"/>
    </location>
</feature>
<evidence type="ECO:0008006" key="6">
    <source>
        <dbReference type="Google" id="ProtNLM"/>
    </source>
</evidence>
<protein>
    <recommendedName>
        <fullName evidence="6">Transposase InsH N-terminal domain-containing protein</fullName>
    </recommendedName>
</protein>
<organism evidence="4 5">
    <name type="scientific">Facklamia hominis CCUG 36813</name>
    <dbReference type="NCBI Taxonomy" id="883111"/>
    <lineage>
        <taxon>Bacteria</taxon>
        <taxon>Bacillati</taxon>
        <taxon>Bacillota</taxon>
        <taxon>Bacilli</taxon>
        <taxon>Lactobacillales</taxon>
        <taxon>Aerococcaceae</taxon>
        <taxon>Facklamia</taxon>
    </lineage>
</organism>
<dbReference type="PANTHER" id="PTHR33408">
    <property type="entry name" value="TRANSPOSASE"/>
    <property type="match status" value="1"/>
</dbReference>
<feature type="coiled-coil region" evidence="1">
    <location>
        <begin position="188"/>
        <end position="215"/>
    </location>
</feature>
<keyword evidence="5" id="KW-1185">Reference proteome</keyword>
<dbReference type="HOGENOM" id="CLU_021293_0_1_9"/>
<evidence type="ECO:0000259" key="2">
    <source>
        <dbReference type="Pfam" id="PF01609"/>
    </source>
</evidence>
<dbReference type="RefSeq" id="WP_006907307.1">
    <property type="nucleotide sequence ID" value="NZ_JH932292.1"/>
</dbReference>
<keyword evidence="1" id="KW-0175">Coiled coil</keyword>
<accession>K1LH73</accession>
<reference evidence="4 5" key="1">
    <citation type="submission" date="2012-07" db="EMBL/GenBank/DDBJ databases">
        <title>The Genome Sequence of Facklamia hominis CCUG 36813.</title>
        <authorList>
            <consortium name="The Broad Institute Genome Sequencing Platform"/>
            <person name="Earl A."/>
            <person name="Ward D."/>
            <person name="Feldgarden M."/>
            <person name="Gevers D."/>
            <person name="Huys G."/>
            <person name="Walker B."/>
            <person name="Young S.K."/>
            <person name="Zeng Q."/>
            <person name="Gargeya S."/>
            <person name="Fitzgerald M."/>
            <person name="Haas B."/>
            <person name="Abouelleil A."/>
            <person name="Alvarado L."/>
            <person name="Arachchi H.M."/>
            <person name="Berlin A.M."/>
            <person name="Chapman S.B."/>
            <person name="Goldberg J."/>
            <person name="Griggs A."/>
            <person name="Gujja S."/>
            <person name="Hansen M."/>
            <person name="Howarth C."/>
            <person name="Imamovic A."/>
            <person name="Larimer J."/>
            <person name="McCowen C."/>
            <person name="Montmayeur A."/>
            <person name="Murphy C."/>
            <person name="Neiman D."/>
            <person name="Pearson M."/>
            <person name="Priest M."/>
            <person name="Roberts A."/>
            <person name="Saif S."/>
            <person name="Shea T."/>
            <person name="Sisk P."/>
            <person name="Sykes S."/>
            <person name="Wortman J."/>
            <person name="Nusbaum C."/>
            <person name="Birren B."/>
        </authorList>
    </citation>
    <scope>NUCLEOTIDE SEQUENCE [LARGE SCALE GENOMIC DNA]</scope>
    <source>
        <strain evidence="4 5">CCUG 36813</strain>
    </source>
</reference>
<sequence>MHTHYNLNQLYLEVSYQYRPQEDHISYYIHQFVDSLEIHYPYLFGRPRKYDFSMLLKLLLYAYSRGVFTSRSMEQLARENLPAIWLCQNEVPSYRTICRFRQSDELADILKQSYDEFVRYLRQQRLIDDHLFIDGTKILADANKYSFVWKKNTIRFEAMNRQKMTELVNEMRQYYQMGLIPEETPLTLEGLEETITQLEVRLEDLEETIEESPRLSPNPHKKERRKVKSQLRRMKHCHSKHQHYQTQRAILGERHSYSKTDPDATFMRMKEDPMKNGQLKPGYNLQIATSHQFVLAYELFSNPTDTRTLRPFFESHQALFRSFSVVSMDAGYGSESNYTYLEESFPEITALIPYGTYLKEQSRKWRSDDSKVMNWDYDEKEDCYVDPQGVRFNFFAYRTRTDKYGFERNFKEYQAERIDENQQEIEAALTQKGYVRKITVNPSYDYFKAKQRGLLKDPKYRPIYSQRKIDVEPTFGHLKACLGFTRFHVRGKQAVNNEMGLALMATNLRKLRLRKTEKERTQKFYSYWIKFLGIFETCVTASLETFIPLNSLRVCSKNQSIQAVAVPSDFHAEWGIVLGFLNELDTI</sequence>
<dbReference type="GO" id="GO:0004803">
    <property type="term" value="F:transposase activity"/>
    <property type="evidence" value="ECO:0007669"/>
    <property type="project" value="InterPro"/>
</dbReference>
<dbReference type="AlphaFoldDB" id="K1LH73"/>
<dbReference type="InterPro" id="IPR002559">
    <property type="entry name" value="Transposase_11"/>
</dbReference>
<dbReference type="InterPro" id="IPR047629">
    <property type="entry name" value="IS1182_transpos"/>
</dbReference>
<name>K1LH73_9LACT</name>
<dbReference type="GO" id="GO:0006313">
    <property type="term" value="P:DNA transposition"/>
    <property type="evidence" value="ECO:0007669"/>
    <property type="project" value="InterPro"/>
</dbReference>
<dbReference type="PATRIC" id="fig|883111.3.peg.7"/>
<proteinExistence type="predicted"/>
<comment type="caution">
    <text evidence="4">The sequence shown here is derived from an EMBL/GenBank/DDBJ whole genome shotgun (WGS) entry which is preliminary data.</text>
</comment>
<evidence type="ECO:0000259" key="3">
    <source>
        <dbReference type="Pfam" id="PF05598"/>
    </source>
</evidence>
<dbReference type="EMBL" id="AGZD01000001">
    <property type="protein sequence ID" value="EKB56025.1"/>
    <property type="molecule type" value="Genomic_DNA"/>
</dbReference>
<dbReference type="GO" id="GO:0003677">
    <property type="term" value="F:DNA binding"/>
    <property type="evidence" value="ECO:0007669"/>
    <property type="project" value="InterPro"/>
</dbReference>
<gene>
    <name evidence="4" type="ORF">HMPREF9706_00008</name>
</gene>
<dbReference type="NCBIfam" id="NF033551">
    <property type="entry name" value="transpos_IS1182"/>
    <property type="match status" value="1"/>
</dbReference>
<evidence type="ECO:0000256" key="1">
    <source>
        <dbReference type="SAM" id="Coils"/>
    </source>
</evidence>
<evidence type="ECO:0000313" key="5">
    <source>
        <dbReference type="Proteomes" id="UP000004465"/>
    </source>
</evidence>
<dbReference type="PANTHER" id="PTHR33408:SF2">
    <property type="entry name" value="TRANSPOSASE DDE DOMAIN-CONTAINING PROTEIN"/>
    <property type="match status" value="1"/>
</dbReference>
<dbReference type="Pfam" id="PF01609">
    <property type="entry name" value="DDE_Tnp_1"/>
    <property type="match status" value="1"/>
</dbReference>
<dbReference type="InterPro" id="IPR008490">
    <property type="entry name" value="Transposase_InsH_N"/>
</dbReference>